<evidence type="ECO:0000313" key="8">
    <source>
        <dbReference type="Proteomes" id="UP000002748"/>
    </source>
</evidence>
<evidence type="ECO:0000256" key="5">
    <source>
        <dbReference type="ARBA" id="ARBA00042586"/>
    </source>
</evidence>
<dbReference type="Gene3D" id="1.10.287.1060">
    <property type="entry name" value="ESAT-6-like"/>
    <property type="match status" value="2"/>
</dbReference>
<gene>
    <name evidence="7" type="ORF">A1Q1_04567</name>
</gene>
<dbReference type="PANTHER" id="PTHR22761">
    <property type="entry name" value="CHARGED MULTIVESICULAR BODY PROTEIN"/>
    <property type="match status" value="1"/>
</dbReference>
<evidence type="ECO:0000256" key="6">
    <source>
        <dbReference type="SAM" id="MobiDB-lite"/>
    </source>
</evidence>
<evidence type="ECO:0000256" key="1">
    <source>
        <dbReference type="ARBA" id="ARBA00004177"/>
    </source>
</evidence>
<dbReference type="HOGENOM" id="CLU_712102_0_0_1"/>
<evidence type="ECO:0000256" key="4">
    <source>
        <dbReference type="ARBA" id="ARBA00040017"/>
    </source>
</evidence>
<dbReference type="KEGG" id="tasa:A1Q1_04567"/>
<dbReference type="RefSeq" id="XP_014183475.1">
    <property type="nucleotide sequence ID" value="XM_014328000.1"/>
</dbReference>
<dbReference type="GO" id="GO:0000815">
    <property type="term" value="C:ESCRT III complex"/>
    <property type="evidence" value="ECO:0007669"/>
    <property type="project" value="TreeGrafter"/>
</dbReference>
<dbReference type="EMBL" id="ALBS01000027">
    <property type="protein sequence ID" value="EJT52356.1"/>
    <property type="molecule type" value="Genomic_DNA"/>
</dbReference>
<protein>
    <recommendedName>
        <fullName evidence="4">Vacuolar-sorting protein SNF7</fullName>
    </recommendedName>
    <alternativeName>
        <fullName evidence="5">Vacuolar protein-sorting-associated protein 32</fullName>
    </alternativeName>
</protein>
<dbReference type="InterPro" id="IPR005024">
    <property type="entry name" value="Snf7_fam"/>
</dbReference>
<proteinExistence type="inferred from homology"/>
<keyword evidence="3" id="KW-0967">Endosome</keyword>
<dbReference type="Proteomes" id="UP000002748">
    <property type="component" value="Unassembled WGS sequence"/>
</dbReference>
<evidence type="ECO:0000313" key="7">
    <source>
        <dbReference type="EMBL" id="EJT52356.1"/>
    </source>
</evidence>
<dbReference type="GO" id="GO:0032511">
    <property type="term" value="P:late endosome to vacuole transport via multivesicular body sorting pathway"/>
    <property type="evidence" value="ECO:0007669"/>
    <property type="project" value="TreeGrafter"/>
</dbReference>
<dbReference type="AlphaFoldDB" id="J5TRG7"/>
<dbReference type="GeneID" id="25988080"/>
<evidence type="ECO:0000256" key="2">
    <source>
        <dbReference type="ARBA" id="ARBA00006190"/>
    </source>
</evidence>
<sequence length="388" mass="43731">MTRNDIVRWVAKARAARRPASVCWAGAMTKRQQATRNRSPYAFARSSIQLSFILSLSDTAHPPPHRKRLSFIMSGWFSYFTGRKNVKEGARDSIINLRQSLLTLEKKEEYLNKQIEDDLKKARANATTNKQATRNRSPYAFARSSIQLSFILSLSDTAHPPPHRKRLSFIMSGWFSYFTGRKNVKEGARDSIINLRQSLLTLEKKEEYLNKQIEDDLKKARANATTNKQAATHALRQKKLHEDQLDKLAGMRLTLETQINALESANLNAETMAAMKQGADALKSIHQTLKVDKVDETMDSIREQMDVANEISEAISNPVGMGATIDEDELQAELEALEQEELDDRLKGANHVPSHMPALPASPIRQHATADEDDEEAQLRKLQAELAG</sequence>
<reference evidence="7 8" key="1">
    <citation type="journal article" date="2012" name="Eukaryot. Cell">
        <title>Draft genome sequence of CBS 2479, the standard type strain of Trichosporon asahii.</title>
        <authorList>
            <person name="Yang R.Y."/>
            <person name="Li H.T."/>
            <person name="Zhu H."/>
            <person name="Zhou G.P."/>
            <person name="Wang M."/>
            <person name="Wang L."/>
        </authorList>
    </citation>
    <scope>NUCLEOTIDE SEQUENCE [LARGE SCALE GENOMIC DNA]</scope>
    <source>
        <strain evidence="8">ATCC 90039 / CBS 2479 / JCM 2466 / KCTC 7840 / NCYC 2677 / UAMH 7654</strain>
    </source>
</reference>
<comment type="caution">
    <text evidence="7">The sequence shown here is derived from an EMBL/GenBank/DDBJ whole genome shotgun (WGS) entry which is preliminary data.</text>
</comment>
<dbReference type="VEuPathDB" id="FungiDB:A1Q1_04567"/>
<accession>J5TRG7</accession>
<dbReference type="GO" id="GO:0009898">
    <property type="term" value="C:cytoplasmic side of plasma membrane"/>
    <property type="evidence" value="ECO:0007669"/>
    <property type="project" value="TreeGrafter"/>
</dbReference>
<dbReference type="OrthoDB" id="5592979at2759"/>
<name>J5TRG7_TRIAS</name>
<comment type="subcellular location">
    <subcellularLocation>
        <location evidence="1">Endosome</location>
    </subcellularLocation>
</comment>
<dbReference type="PANTHER" id="PTHR22761:SF10">
    <property type="entry name" value="GH13992P"/>
    <property type="match status" value="1"/>
</dbReference>
<evidence type="ECO:0000256" key="3">
    <source>
        <dbReference type="ARBA" id="ARBA00022753"/>
    </source>
</evidence>
<dbReference type="GO" id="GO:0006900">
    <property type="term" value="P:vesicle budding from membrane"/>
    <property type="evidence" value="ECO:0007669"/>
    <property type="project" value="TreeGrafter"/>
</dbReference>
<comment type="similarity">
    <text evidence="2">Belongs to the SNF7 family.</text>
</comment>
<dbReference type="Gene3D" id="6.10.250.1710">
    <property type="match status" value="1"/>
</dbReference>
<feature type="region of interest" description="Disordered" evidence="6">
    <location>
        <begin position="345"/>
        <end position="379"/>
    </location>
</feature>
<organism evidence="7 8">
    <name type="scientific">Trichosporon asahii var. asahii (strain ATCC 90039 / CBS 2479 / JCM 2466 / KCTC 7840 / NBRC 103889/ NCYC 2677 / UAMH 7654)</name>
    <name type="common">Yeast</name>
    <dbReference type="NCBI Taxonomy" id="1186058"/>
    <lineage>
        <taxon>Eukaryota</taxon>
        <taxon>Fungi</taxon>
        <taxon>Dikarya</taxon>
        <taxon>Basidiomycota</taxon>
        <taxon>Agaricomycotina</taxon>
        <taxon>Tremellomycetes</taxon>
        <taxon>Trichosporonales</taxon>
        <taxon>Trichosporonaceae</taxon>
        <taxon>Trichosporon</taxon>
    </lineage>
</organism>
<dbReference type="GO" id="GO:0005771">
    <property type="term" value="C:multivesicular body"/>
    <property type="evidence" value="ECO:0007669"/>
    <property type="project" value="TreeGrafter"/>
</dbReference>
<dbReference type="Pfam" id="PF03357">
    <property type="entry name" value="Snf7"/>
    <property type="match status" value="1"/>
</dbReference>